<keyword evidence="2" id="KW-1003">Cell membrane</keyword>
<evidence type="ECO:0000256" key="2">
    <source>
        <dbReference type="ARBA" id="ARBA00022475"/>
    </source>
</evidence>
<evidence type="ECO:0000256" key="4">
    <source>
        <dbReference type="ARBA" id="ARBA00022859"/>
    </source>
</evidence>
<evidence type="ECO:0000256" key="6">
    <source>
        <dbReference type="ARBA" id="ARBA00023136"/>
    </source>
</evidence>
<keyword evidence="6" id="KW-0472">Membrane</keyword>
<dbReference type="FunFam" id="2.60.40.10:FF:000878">
    <property type="entry name" value="T cell receptor alpha variable 38-1"/>
    <property type="match status" value="1"/>
</dbReference>
<feature type="domain" description="Ig-like" evidence="11">
    <location>
        <begin position="110"/>
        <end position="213"/>
    </location>
</feature>
<keyword evidence="3" id="KW-0732">Signal</keyword>
<dbReference type="SMART" id="SM00409">
    <property type="entry name" value="IG"/>
    <property type="match status" value="1"/>
</dbReference>
<sequence>MAVNTQQKNRDQQWVKQNSPFMSVQEGGISILNCDYNNNMFDYFVWYRKYPVTGPAFLMSIYSGVRSQEVEQSPQSLILQEGFVIDSDTVSPGASGRIHHKSGEGSSIAQNIIQVQTTITRREGETVTMNCKYEISWGRYDDFYWYKQPPSGEMVFLIYHDYSKPNAKQDCFSVNFQSAKKFISLIISPLQLADSATYFCALLDPTVIEMTVEDNQKP</sequence>
<dbReference type="InterPro" id="IPR051006">
    <property type="entry name" value="TCR_variable_domain"/>
</dbReference>
<evidence type="ECO:0000256" key="9">
    <source>
        <dbReference type="ARBA" id="ARBA00023319"/>
    </source>
</evidence>
<keyword evidence="8" id="KW-0675">Receptor</keyword>
<evidence type="ECO:0000259" key="11">
    <source>
        <dbReference type="PROSITE" id="PS50835"/>
    </source>
</evidence>
<dbReference type="PANTHER" id="PTHR19343:SF25">
    <property type="entry name" value="IG-LIKE DOMAIN-CONTAINING PROTEIN"/>
    <property type="match status" value="1"/>
</dbReference>
<name>A0A7J7FC76_DICBM</name>
<evidence type="ECO:0000256" key="5">
    <source>
        <dbReference type="ARBA" id="ARBA00023130"/>
    </source>
</evidence>
<keyword evidence="4" id="KW-0391">Immunity</keyword>
<dbReference type="PANTHER" id="PTHR19343">
    <property type="entry name" value="T CELL RECEPTOR ALPHA VARIABLE 1-2"/>
    <property type="match status" value="1"/>
</dbReference>
<accession>A0A7J7FC76</accession>
<keyword evidence="9" id="KW-0393">Immunoglobulin domain</keyword>
<evidence type="ECO:0000313" key="12">
    <source>
        <dbReference type="EMBL" id="KAF5925672.1"/>
    </source>
</evidence>
<dbReference type="GO" id="GO:0002250">
    <property type="term" value="P:adaptive immune response"/>
    <property type="evidence" value="ECO:0007669"/>
    <property type="project" value="UniProtKB-KW"/>
</dbReference>
<dbReference type="Proteomes" id="UP000551758">
    <property type="component" value="Unassembled WGS sequence"/>
</dbReference>
<dbReference type="InterPro" id="IPR036179">
    <property type="entry name" value="Ig-like_dom_sf"/>
</dbReference>
<evidence type="ECO:0000256" key="7">
    <source>
        <dbReference type="ARBA" id="ARBA00023157"/>
    </source>
</evidence>
<dbReference type="Gene3D" id="2.60.40.10">
    <property type="entry name" value="Immunoglobulins"/>
    <property type="match status" value="2"/>
</dbReference>
<proteinExistence type="predicted"/>
<dbReference type="EMBL" id="JACDTQ010000812">
    <property type="protein sequence ID" value="KAF5925672.1"/>
    <property type="molecule type" value="Genomic_DNA"/>
</dbReference>
<organism evidence="12 13">
    <name type="scientific">Diceros bicornis minor</name>
    <name type="common">South-central black rhinoceros</name>
    <dbReference type="NCBI Taxonomy" id="77932"/>
    <lineage>
        <taxon>Eukaryota</taxon>
        <taxon>Metazoa</taxon>
        <taxon>Chordata</taxon>
        <taxon>Craniata</taxon>
        <taxon>Vertebrata</taxon>
        <taxon>Euteleostomi</taxon>
        <taxon>Mammalia</taxon>
        <taxon>Eutheria</taxon>
        <taxon>Laurasiatheria</taxon>
        <taxon>Perissodactyla</taxon>
        <taxon>Rhinocerotidae</taxon>
        <taxon>Diceros</taxon>
    </lineage>
</organism>
<evidence type="ECO:0000256" key="3">
    <source>
        <dbReference type="ARBA" id="ARBA00022729"/>
    </source>
</evidence>
<dbReference type="PROSITE" id="PS50835">
    <property type="entry name" value="IG_LIKE"/>
    <property type="match status" value="1"/>
</dbReference>
<reference evidence="12 13" key="1">
    <citation type="journal article" date="2020" name="Mol. Biol. Evol.">
        <title>Interspecific Gene Flow and the Evolution of Specialization in Black and White Rhinoceros.</title>
        <authorList>
            <person name="Moodley Y."/>
            <person name="Westbury M.V."/>
            <person name="Russo I.M."/>
            <person name="Gopalakrishnan S."/>
            <person name="Rakotoarivelo A."/>
            <person name="Olsen R.A."/>
            <person name="Prost S."/>
            <person name="Tunstall T."/>
            <person name="Ryder O.A."/>
            <person name="Dalen L."/>
            <person name="Bruford M.W."/>
        </authorList>
    </citation>
    <scope>NUCLEOTIDE SEQUENCE [LARGE SCALE GENOMIC DNA]</scope>
    <source>
        <strain evidence="12">SBR-YM</strain>
        <tissue evidence="12">Skin</tissue>
    </source>
</reference>
<dbReference type="InterPro" id="IPR013106">
    <property type="entry name" value="Ig_V-set"/>
</dbReference>
<evidence type="ECO:0000313" key="13">
    <source>
        <dbReference type="Proteomes" id="UP000551758"/>
    </source>
</evidence>
<dbReference type="GO" id="GO:0042605">
    <property type="term" value="F:peptide antigen binding"/>
    <property type="evidence" value="ECO:0007669"/>
    <property type="project" value="TreeGrafter"/>
</dbReference>
<dbReference type="SMART" id="SM00406">
    <property type="entry name" value="IGv"/>
    <property type="match status" value="1"/>
</dbReference>
<comment type="caution">
    <text evidence="12">The sequence shown here is derived from an EMBL/GenBank/DDBJ whole genome shotgun (WGS) entry which is preliminary data.</text>
</comment>
<protein>
    <recommendedName>
        <fullName evidence="11">Ig-like domain-containing protein</fullName>
    </recommendedName>
</protein>
<comment type="subcellular location">
    <subcellularLocation>
        <location evidence="1">Cell membrane</location>
    </subcellularLocation>
</comment>
<dbReference type="InterPro" id="IPR003599">
    <property type="entry name" value="Ig_sub"/>
</dbReference>
<gene>
    <name evidence="12" type="ORF">HPG69_002121</name>
</gene>
<dbReference type="AlphaFoldDB" id="A0A7J7FC76"/>
<dbReference type="SUPFAM" id="SSF48726">
    <property type="entry name" value="Immunoglobulin"/>
    <property type="match status" value="2"/>
</dbReference>
<keyword evidence="13" id="KW-1185">Reference proteome</keyword>
<keyword evidence="5" id="KW-1064">Adaptive immunity</keyword>
<evidence type="ECO:0000256" key="10">
    <source>
        <dbReference type="ARBA" id="ARBA00043266"/>
    </source>
</evidence>
<evidence type="ECO:0000256" key="1">
    <source>
        <dbReference type="ARBA" id="ARBA00004236"/>
    </source>
</evidence>
<keyword evidence="7" id="KW-1015">Disulfide bond</keyword>
<dbReference type="Pfam" id="PF07686">
    <property type="entry name" value="V-set"/>
    <property type="match status" value="1"/>
</dbReference>
<dbReference type="InterPro" id="IPR007110">
    <property type="entry name" value="Ig-like_dom"/>
</dbReference>
<dbReference type="GO" id="GO:0042101">
    <property type="term" value="C:T cell receptor complex"/>
    <property type="evidence" value="ECO:0007669"/>
    <property type="project" value="UniProtKB-KW"/>
</dbReference>
<dbReference type="InterPro" id="IPR013783">
    <property type="entry name" value="Ig-like_fold"/>
</dbReference>
<evidence type="ECO:0000256" key="8">
    <source>
        <dbReference type="ARBA" id="ARBA00023170"/>
    </source>
</evidence>
<keyword evidence="10" id="KW-1279">T cell receptor</keyword>